<sequence>MMDTAKKCAALVKIAKALNQSGITWAVGGSSLLYFKGIAQKFNDIDIMIAEHDVAKVKALLNNHEKSRQGDFQTQYRSKFFGEYVIEGVDFDLIAGFTIVNKNGVHYYPLDEANIKEIAVIDKTSIPLQSVEDWTTYYNLMGRTDKVEMIKHKH</sequence>
<evidence type="ECO:0000313" key="2">
    <source>
        <dbReference type="Proteomes" id="UP001597399"/>
    </source>
</evidence>
<dbReference type="EMBL" id="JBHUMQ010000003">
    <property type="protein sequence ID" value="MFD2692420.1"/>
    <property type="molecule type" value="Genomic_DNA"/>
</dbReference>
<comment type="caution">
    <text evidence="1">The sequence shown here is derived from an EMBL/GenBank/DDBJ whole genome shotgun (WGS) entry which is preliminary data.</text>
</comment>
<accession>A0ABW5S1P5</accession>
<dbReference type="SUPFAM" id="SSF81301">
    <property type="entry name" value="Nucleotidyltransferase"/>
    <property type="match status" value="1"/>
</dbReference>
<name>A0ABW5S1P5_9BACL</name>
<keyword evidence="2" id="KW-1185">Reference proteome</keyword>
<dbReference type="InterPro" id="IPR043519">
    <property type="entry name" value="NT_sf"/>
</dbReference>
<protein>
    <submittedName>
        <fullName evidence="1">Nucleotidyltransferase family protein</fullName>
    </submittedName>
</protein>
<reference evidence="2" key="1">
    <citation type="journal article" date="2019" name="Int. J. Syst. Evol. Microbiol.">
        <title>The Global Catalogue of Microorganisms (GCM) 10K type strain sequencing project: providing services to taxonomists for standard genome sequencing and annotation.</title>
        <authorList>
            <consortium name="The Broad Institute Genomics Platform"/>
            <consortium name="The Broad Institute Genome Sequencing Center for Infectious Disease"/>
            <person name="Wu L."/>
            <person name="Ma J."/>
        </authorList>
    </citation>
    <scope>NUCLEOTIDE SEQUENCE [LARGE SCALE GENOMIC DNA]</scope>
    <source>
        <strain evidence="2">TISTR 2466</strain>
    </source>
</reference>
<gene>
    <name evidence="1" type="ORF">ACFSUE_02005</name>
</gene>
<dbReference type="Gene3D" id="3.30.460.40">
    <property type="match status" value="1"/>
</dbReference>
<evidence type="ECO:0000313" key="1">
    <source>
        <dbReference type="EMBL" id="MFD2692420.1"/>
    </source>
</evidence>
<organism evidence="1 2">
    <name type="scientific">Sporolactobacillus shoreicorticis</name>
    <dbReference type="NCBI Taxonomy" id="1923877"/>
    <lineage>
        <taxon>Bacteria</taxon>
        <taxon>Bacillati</taxon>
        <taxon>Bacillota</taxon>
        <taxon>Bacilli</taxon>
        <taxon>Bacillales</taxon>
        <taxon>Sporolactobacillaceae</taxon>
        <taxon>Sporolactobacillus</taxon>
    </lineage>
</organism>
<proteinExistence type="predicted"/>
<dbReference type="RefSeq" id="WP_253059463.1">
    <property type="nucleotide sequence ID" value="NZ_JAMXWM010000004.1"/>
</dbReference>
<dbReference type="Pfam" id="PF10706">
    <property type="entry name" value="Aminoglyc_resit"/>
    <property type="match status" value="1"/>
</dbReference>
<dbReference type="InterPro" id="IPR019646">
    <property type="entry name" value="Aminoglyc_AdlTrfase"/>
</dbReference>
<dbReference type="Proteomes" id="UP001597399">
    <property type="component" value="Unassembled WGS sequence"/>
</dbReference>